<evidence type="ECO:0000256" key="4">
    <source>
        <dbReference type="ARBA" id="ARBA00022801"/>
    </source>
</evidence>
<evidence type="ECO:0000256" key="7">
    <source>
        <dbReference type="ARBA" id="ARBA00023136"/>
    </source>
</evidence>
<dbReference type="HAMAP" id="MF_00071">
    <property type="entry name" value="LepA"/>
    <property type="match status" value="1"/>
</dbReference>
<evidence type="ECO:0000256" key="6">
    <source>
        <dbReference type="ARBA" id="ARBA00023134"/>
    </source>
</evidence>
<dbReference type="GO" id="GO:0005743">
    <property type="term" value="C:mitochondrial inner membrane"/>
    <property type="evidence" value="ECO:0007669"/>
    <property type="project" value="UniProtKB-SubCell"/>
</dbReference>
<dbReference type="Gene3D" id="3.30.70.240">
    <property type="match status" value="1"/>
</dbReference>
<dbReference type="PROSITE" id="PS51722">
    <property type="entry name" value="G_TR_2"/>
    <property type="match status" value="1"/>
</dbReference>
<dbReference type="GO" id="GO:0003924">
    <property type="term" value="F:GTPase activity"/>
    <property type="evidence" value="ECO:0007669"/>
    <property type="project" value="UniProtKB-UniRule"/>
</dbReference>
<dbReference type="InterPro" id="IPR000640">
    <property type="entry name" value="EFG_V-like"/>
</dbReference>
<dbReference type="PROSITE" id="PS00301">
    <property type="entry name" value="G_TR_1"/>
    <property type="match status" value="1"/>
</dbReference>
<dbReference type="InterPro" id="IPR013842">
    <property type="entry name" value="LepA_CTD"/>
</dbReference>
<dbReference type="SUPFAM" id="SSF50447">
    <property type="entry name" value="Translation proteins"/>
    <property type="match status" value="1"/>
</dbReference>
<sequence length="643" mass="71264">MRSVTHVVASAVALGNQIWRKLTDINGRQRSFLASFPEGVPVDRIRNFSVIAHVDHGKSTLCDRLLNMTGIETRGAQYLDTLEVERERGITIKAQSCSILYDNPKDGLTYLLNLIDTPGHTDFQYEVARSLSACQGAILLVDALQGVQAQTVANFYLAFMQQGLEVIGALNKIDIEHVDLSSSRAQLASLMDTDESAILGVSAKTGKNVDKLLEVRKYGRTKGDITKQSINASHLMNSLRGVPSGAVLLVYLTNGSLKKGEMLELKHAGRKMTASDVGVMHPNLTPLDSLHRGQLGYITCNRNQDIRGLRVGDTISRVGDTVDVFPGFQPARSMVYAGVFPVTTDDSERLEPAMNRLSLSDSSLEYKKVISQALGTGFRCGFLGLLHMDVIKQRLKAEHDVDVILTTPTVPYTFTPMNPRADGVNNDIIVDSVDEWPKNPVGTWKEPTVEGTFVSPVAYASDIIQLCYSRRGVQLSYELIDPTRAMFKFELPLSEIIVDFADKILQLSHGYASFVYEHRGTRDTDLRKVEIKINGDPAEALSFICRHDAIREVAGKMLRKLKEHISPHAFEINLQRCVGGKVLVSEKIGKQKKSAIAKDHSVAGDPTRKMKLIKEAKEREKKLKQIGRIKVPPEAFMQIVRLD</sequence>
<dbReference type="CDD" id="cd03709">
    <property type="entry name" value="lepA_C"/>
    <property type="match status" value="1"/>
</dbReference>
<dbReference type="FunCoup" id="C5KUR1">
    <property type="interactions" value="377"/>
</dbReference>
<dbReference type="SUPFAM" id="SSF54980">
    <property type="entry name" value="EF-G C-terminal domain-like"/>
    <property type="match status" value="2"/>
</dbReference>
<dbReference type="RefSeq" id="XP_002779987.1">
    <property type="nucleotide sequence ID" value="XM_002779941.1"/>
</dbReference>
<dbReference type="Gene3D" id="3.40.50.300">
    <property type="entry name" value="P-loop containing nucleotide triphosphate hydrolases"/>
    <property type="match status" value="1"/>
</dbReference>
<dbReference type="SUPFAM" id="SSF52540">
    <property type="entry name" value="P-loop containing nucleoside triphosphate hydrolases"/>
    <property type="match status" value="1"/>
</dbReference>
<comment type="subcellular location">
    <subcellularLocation>
        <location evidence="8">Mitochondrion inner membrane</location>
        <topology evidence="8">Peripheral membrane protein</topology>
        <orientation evidence="8">Matrix side</orientation>
    </subcellularLocation>
</comment>
<comment type="similarity">
    <text evidence="1">Belongs to the TRAFAC class translation factor GTPase superfamily. Classic translation factor GTPase family. LepA subfamily.</text>
</comment>
<dbReference type="InParanoid" id="C5KUR1"/>
<dbReference type="GO" id="GO:0006412">
    <property type="term" value="P:translation"/>
    <property type="evidence" value="ECO:0007669"/>
    <property type="project" value="UniProtKB-KW"/>
</dbReference>
<dbReference type="NCBIfam" id="TIGR01393">
    <property type="entry name" value="lepA"/>
    <property type="match status" value="1"/>
</dbReference>
<dbReference type="Pfam" id="PF00679">
    <property type="entry name" value="EFG_C"/>
    <property type="match status" value="1"/>
</dbReference>
<feature type="binding site" evidence="8">
    <location>
        <begin position="171"/>
        <end position="174"/>
    </location>
    <ligand>
        <name>GTP</name>
        <dbReference type="ChEBI" id="CHEBI:37565"/>
    </ligand>
</feature>
<dbReference type="GO" id="GO:0005525">
    <property type="term" value="F:GTP binding"/>
    <property type="evidence" value="ECO:0007669"/>
    <property type="project" value="UniProtKB-UniRule"/>
</dbReference>
<dbReference type="Gene3D" id="3.30.70.870">
    <property type="entry name" value="Elongation Factor G (Translational Gtpase), domain 3"/>
    <property type="match status" value="1"/>
</dbReference>
<evidence type="ECO:0000256" key="3">
    <source>
        <dbReference type="ARBA" id="ARBA00022792"/>
    </source>
</evidence>
<feature type="binding site" evidence="8">
    <location>
        <begin position="116"/>
        <end position="120"/>
    </location>
    <ligand>
        <name>GTP</name>
        <dbReference type="ChEBI" id="CHEBI:37565"/>
    </ligand>
</feature>
<evidence type="ECO:0000256" key="2">
    <source>
        <dbReference type="ARBA" id="ARBA00022741"/>
    </source>
</evidence>
<dbReference type="InterPro" id="IPR038363">
    <property type="entry name" value="LepA_C_sf"/>
</dbReference>
<dbReference type="Gene3D" id="2.40.30.10">
    <property type="entry name" value="Translation factors"/>
    <property type="match status" value="1"/>
</dbReference>
<comment type="function">
    <text evidence="8">Promotes mitochondrial protein synthesis. May act as a fidelity factor of the translation reaction, by catalyzing a one-codon backward translocation of tRNAs on improperly translocated ribosomes. Binds to mitochondrial ribosomes in a GTP-dependent manner.</text>
</comment>
<dbReference type="PANTHER" id="PTHR43512:SF7">
    <property type="entry name" value="TRANSLATION FACTOR GUF1, MITOCHONDRIAL"/>
    <property type="match status" value="1"/>
</dbReference>
<evidence type="ECO:0000256" key="1">
    <source>
        <dbReference type="ARBA" id="ARBA00005454"/>
    </source>
</evidence>
<keyword evidence="6 8" id="KW-0342">GTP-binding</keyword>
<dbReference type="InterPro" id="IPR031157">
    <property type="entry name" value="G_TR_CS"/>
</dbReference>
<keyword evidence="3 8" id="KW-0999">Mitochondrion inner membrane</keyword>
<evidence type="ECO:0000313" key="10">
    <source>
        <dbReference type="EMBL" id="EER11782.1"/>
    </source>
</evidence>
<dbReference type="GO" id="GO:0005759">
    <property type="term" value="C:mitochondrial matrix"/>
    <property type="evidence" value="ECO:0007669"/>
    <property type="project" value="UniProtKB-UniRule"/>
</dbReference>
<evidence type="ECO:0000313" key="11">
    <source>
        <dbReference type="Proteomes" id="UP000007800"/>
    </source>
</evidence>
<dbReference type="InterPro" id="IPR035647">
    <property type="entry name" value="EFG_III/V"/>
</dbReference>
<dbReference type="CDD" id="cd16260">
    <property type="entry name" value="EF4_III"/>
    <property type="match status" value="1"/>
</dbReference>
<dbReference type="GO" id="GO:0045727">
    <property type="term" value="P:positive regulation of translation"/>
    <property type="evidence" value="ECO:0007669"/>
    <property type="project" value="UniProtKB-UniRule"/>
</dbReference>
<dbReference type="EC" id="3.6.5.n1" evidence="8"/>
<dbReference type="InterPro" id="IPR035654">
    <property type="entry name" value="LepA_IV"/>
</dbReference>
<keyword evidence="4 8" id="KW-0378">Hydrolase</keyword>
<dbReference type="PRINTS" id="PR00315">
    <property type="entry name" value="ELONGATNFCT"/>
</dbReference>
<dbReference type="GO" id="GO:0097177">
    <property type="term" value="F:mitochondrial ribosome binding"/>
    <property type="evidence" value="ECO:0007669"/>
    <property type="project" value="TreeGrafter"/>
</dbReference>
<dbReference type="InterPro" id="IPR009000">
    <property type="entry name" value="Transl_B-barrel_sf"/>
</dbReference>
<accession>C5KUR1</accession>
<dbReference type="AlphaFoldDB" id="C5KUR1"/>
<dbReference type="FunFam" id="3.30.70.870:FF:000004">
    <property type="entry name" value="Translation factor GUF1, mitochondrial"/>
    <property type="match status" value="1"/>
</dbReference>
<name>C5KUR1_PERM5</name>
<comment type="similarity">
    <text evidence="8">Belongs to the GTP-binding elongation factor family. LepA subfamily.</text>
</comment>
<dbReference type="Pfam" id="PF00009">
    <property type="entry name" value="GTP_EFTU"/>
    <property type="match status" value="1"/>
</dbReference>
<dbReference type="InterPro" id="IPR027417">
    <property type="entry name" value="P-loop_NTPase"/>
</dbReference>
<dbReference type="Proteomes" id="UP000007800">
    <property type="component" value="Unassembled WGS sequence"/>
</dbReference>
<dbReference type="NCBIfam" id="TIGR00231">
    <property type="entry name" value="small_GTP"/>
    <property type="match status" value="1"/>
</dbReference>
<keyword evidence="11" id="KW-1185">Reference proteome</keyword>
<proteinExistence type="inferred from homology"/>
<comment type="catalytic activity">
    <reaction evidence="8">
        <text>GTP + H2O = GDP + phosphate + H(+)</text>
        <dbReference type="Rhea" id="RHEA:19669"/>
        <dbReference type="ChEBI" id="CHEBI:15377"/>
        <dbReference type="ChEBI" id="CHEBI:15378"/>
        <dbReference type="ChEBI" id="CHEBI:37565"/>
        <dbReference type="ChEBI" id="CHEBI:43474"/>
        <dbReference type="ChEBI" id="CHEBI:58189"/>
        <dbReference type="EC" id="3.6.5.n1"/>
    </reaction>
</comment>
<evidence type="ECO:0000259" key="9">
    <source>
        <dbReference type="PROSITE" id="PS51722"/>
    </source>
</evidence>
<evidence type="ECO:0000256" key="8">
    <source>
        <dbReference type="HAMAP-Rule" id="MF_03137"/>
    </source>
</evidence>
<organism evidence="11">
    <name type="scientific">Perkinsus marinus (strain ATCC 50983 / TXsc)</name>
    <dbReference type="NCBI Taxonomy" id="423536"/>
    <lineage>
        <taxon>Eukaryota</taxon>
        <taxon>Sar</taxon>
        <taxon>Alveolata</taxon>
        <taxon>Perkinsozoa</taxon>
        <taxon>Perkinsea</taxon>
        <taxon>Perkinsida</taxon>
        <taxon>Perkinsidae</taxon>
        <taxon>Perkinsus</taxon>
    </lineage>
</organism>
<feature type="domain" description="Tr-type G" evidence="9">
    <location>
        <begin position="43"/>
        <end position="240"/>
    </location>
</feature>
<dbReference type="InterPro" id="IPR006297">
    <property type="entry name" value="EF-4"/>
</dbReference>
<dbReference type="Pfam" id="PF06421">
    <property type="entry name" value="LepA_C"/>
    <property type="match status" value="1"/>
</dbReference>
<dbReference type="EMBL" id="GG676319">
    <property type="protein sequence ID" value="EER11782.1"/>
    <property type="molecule type" value="Genomic_DNA"/>
</dbReference>
<dbReference type="InterPro" id="IPR005225">
    <property type="entry name" value="Small_GTP-bd"/>
</dbReference>
<keyword evidence="8" id="KW-0648">Protein biosynthesis</keyword>
<keyword evidence="5 8" id="KW-0496">Mitochondrion</keyword>
<dbReference type="OMA" id="EYSFVGY"/>
<keyword evidence="7 8" id="KW-0472">Membrane</keyword>
<feature type="binding site" evidence="8">
    <location>
        <begin position="52"/>
        <end position="59"/>
    </location>
    <ligand>
        <name>GTP</name>
        <dbReference type="ChEBI" id="CHEBI:37565"/>
    </ligand>
</feature>
<reference evidence="10 11" key="1">
    <citation type="submission" date="2008-07" db="EMBL/GenBank/DDBJ databases">
        <authorList>
            <person name="El-Sayed N."/>
            <person name="Caler E."/>
            <person name="Inman J."/>
            <person name="Amedeo P."/>
            <person name="Hass B."/>
            <person name="Wortman J."/>
        </authorList>
    </citation>
    <scope>NUCLEOTIDE SEQUENCE [LARGE SCALE GENOMIC DNA]</scope>
    <source>
        <strain evidence="11">ATCC 50983 / TXsc</strain>
    </source>
</reference>
<dbReference type="Gene3D" id="3.30.70.2570">
    <property type="entry name" value="Elongation factor 4, C-terminal domain"/>
    <property type="match status" value="1"/>
</dbReference>
<gene>
    <name evidence="10" type="ORF">Pmar_PMAR013058</name>
</gene>
<protein>
    <recommendedName>
        <fullName evidence="8">Translation factor GUF1 homolog, mitochondrial</fullName>
        <ecNumber evidence="8">3.6.5.n1</ecNumber>
    </recommendedName>
    <alternativeName>
        <fullName evidence="8">Elongation factor 4 homolog</fullName>
        <shortName evidence="8">EF-4</shortName>
    </alternativeName>
    <alternativeName>
        <fullName evidence="8">GTPase GUF1 homolog</fullName>
    </alternativeName>
    <alternativeName>
        <fullName evidence="8">Ribosomal back-translocase</fullName>
    </alternativeName>
</protein>
<dbReference type="GeneID" id="9060352"/>
<dbReference type="OrthoDB" id="1074at2759"/>
<dbReference type="PANTHER" id="PTHR43512">
    <property type="entry name" value="TRANSLATION FACTOR GUF1-RELATED"/>
    <property type="match status" value="1"/>
</dbReference>
<keyword evidence="2 8" id="KW-0547">Nucleotide-binding</keyword>
<dbReference type="InterPro" id="IPR000795">
    <property type="entry name" value="T_Tr_GTP-bd_dom"/>
</dbReference>
<evidence type="ECO:0000256" key="5">
    <source>
        <dbReference type="ARBA" id="ARBA00023128"/>
    </source>
</evidence>